<accession>A0A0F5JC45</accession>
<sequence>MKRRDFLKSTGLIASSTAIFGQTELLNAAQASSITDMPAAADDLDAKLNKPLTAIIIGAGGRGGVYAQYAEKFPNSLKIVGVSDINEFRRKRMSDRFSVKESCRLGDWSEVFKKPKFADIVFITTPDHLHYAPCMKALEMGYHVLLEKPAAQTEKECTDILKQSQKYNRIVAICHVLRYAPYFKALKETVDSGKIGELVSIQHLEPIERIHFSHSYVRGNWNNSKKSTPAVISKSCHDLDILRWIVGKPCKEVTAFGDLSYFKASKAPQNAAKRCLDCPIERECAFSAKRIYYDRRIWLHVFDLDGDKQQQGEQILSYLRTTDYGRCVFHSDNDQPDHFIMNMKFEDGATVAFSMEALTSYGGRRTRIMGTKGDIVGDMQSFTVTDFLTGKQQKWGTDINDGHGGGDLRLIRDLLWAVDKKDESLLTSGIAASIESHVMGFRGEQSRLKGTIERL</sequence>
<dbReference type="InterPro" id="IPR004104">
    <property type="entry name" value="Gfo/Idh/MocA-like_OxRdtase_C"/>
</dbReference>
<feature type="domain" description="Gfo/Idh/MocA-like oxidoreductase C-terminal" evidence="2">
    <location>
        <begin position="187"/>
        <end position="402"/>
    </location>
</feature>
<dbReference type="PATRIC" id="fig|1203610.3.peg.2988"/>
<dbReference type="SUPFAM" id="SSF51735">
    <property type="entry name" value="NAD(P)-binding Rossmann-fold domains"/>
    <property type="match status" value="1"/>
</dbReference>
<proteinExistence type="predicted"/>
<dbReference type="InterPro" id="IPR036291">
    <property type="entry name" value="NAD(P)-bd_dom_sf"/>
</dbReference>
<dbReference type="Pfam" id="PF01408">
    <property type="entry name" value="GFO_IDH_MocA"/>
    <property type="match status" value="1"/>
</dbReference>
<dbReference type="EMBL" id="AQHW01000015">
    <property type="protein sequence ID" value="KKB55451.1"/>
    <property type="molecule type" value="Genomic_DNA"/>
</dbReference>
<dbReference type="PANTHER" id="PTHR43377:SF2">
    <property type="entry name" value="BINDING ROSSMANN FOLD OXIDOREDUCTASE, PUTATIVE (AFU_ORTHOLOGUE AFUA_4G00560)-RELATED"/>
    <property type="match status" value="1"/>
</dbReference>
<dbReference type="Gene3D" id="3.40.50.720">
    <property type="entry name" value="NAD(P)-binding Rossmann-like Domain"/>
    <property type="match status" value="1"/>
</dbReference>
<evidence type="ECO:0008006" key="5">
    <source>
        <dbReference type="Google" id="ProtNLM"/>
    </source>
</evidence>
<dbReference type="InterPro" id="IPR051450">
    <property type="entry name" value="Gfo/Idh/MocA_Oxidoreductases"/>
</dbReference>
<dbReference type="GO" id="GO:0000166">
    <property type="term" value="F:nucleotide binding"/>
    <property type="evidence" value="ECO:0007669"/>
    <property type="project" value="InterPro"/>
</dbReference>
<dbReference type="Proteomes" id="UP000033035">
    <property type="component" value="Unassembled WGS sequence"/>
</dbReference>
<keyword evidence="4" id="KW-1185">Reference proteome</keyword>
<dbReference type="Pfam" id="PF02894">
    <property type="entry name" value="GFO_IDH_MocA_C"/>
    <property type="match status" value="1"/>
</dbReference>
<dbReference type="AlphaFoldDB" id="A0A0F5JC45"/>
<evidence type="ECO:0000313" key="3">
    <source>
        <dbReference type="EMBL" id="KKB55451.1"/>
    </source>
</evidence>
<comment type="caution">
    <text evidence="3">The sequence shown here is derived from an EMBL/GenBank/DDBJ whole genome shotgun (WGS) entry which is preliminary data.</text>
</comment>
<dbReference type="Gene3D" id="3.30.360.10">
    <property type="entry name" value="Dihydrodipicolinate Reductase, domain 2"/>
    <property type="match status" value="1"/>
</dbReference>
<dbReference type="STRING" id="1203610.HMPREF1536_02920"/>
<reference evidence="3 4" key="1">
    <citation type="submission" date="2013-04" db="EMBL/GenBank/DDBJ databases">
        <title>The Genome Sequence of Parabacteroides gordonii DSM 23371.</title>
        <authorList>
            <consortium name="The Broad Institute Genomics Platform"/>
            <person name="Earl A."/>
            <person name="Ward D."/>
            <person name="Feldgarden M."/>
            <person name="Gevers D."/>
            <person name="Martens E."/>
            <person name="Sakamoto M."/>
            <person name="Benno Y."/>
            <person name="Suzuki N."/>
            <person name="Matsunaga N."/>
            <person name="Koshihara K."/>
            <person name="Seki M."/>
            <person name="Komiya H."/>
            <person name="Walker B."/>
            <person name="Young S."/>
            <person name="Zeng Q."/>
            <person name="Gargeya S."/>
            <person name="Fitzgerald M."/>
            <person name="Haas B."/>
            <person name="Abouelleil A."/>
            <person name="Allen A.W."/>
            <person name="Alvarado L."/>
            <person name="Arachchi H.M."/>
            <person name="Berlin A.M."/>
            <person name="Chapman S.B."/>
            <person name="Gainer-Dewar J."/>
            <person name="Goldberg J."/>
            <person name="Griggs A."/>
            <person name="Gujja S."/>
            <person name="Hansen M."/>
            <person name="Howarth C."/>
            <person name="Imamovic A."/>
            <person name="Ireland A."/>
            <person name="Larimer J."/>
            <person name="McCowan C."/>
            <person name="Murphy C."/>
            <person name="Pearson M."/>
            <person name="Poon T.W."/>
            <person name="Priest M."/>
            <person name="Roberts A."/>
            <person name="Saif S."/>
            <person name="Shea T."/>
            <person name="Sisk P."/>
            <person name="Sykes S."/>
            <person name="Wortman J."/>
            <person name="Nusbaum C."/>
            <person name="Birren B."/>
        </authorList>
    </citation>
    <scope>NUCLEOTIDE SEQUENCE [LARGE SCALE GENOMIC DNA]</scope>
    <source>
        <strain evidence="3 4">MS-1</strain>
    </source>
</reference>
<feature type="domain" description="Gfo/Idh/MocA-like oxidoreductase N-terminal" evidence="1">
    <location>
        <begin position="55"/>
        <end position="173"/>
    </location>
</feature>
<dbReference type="HOGENOM" id="CLU_023194_4_2_10"/>
<organism evidence="3 4">
    <name type="scientific">Parabacteroides gordonii MS-1 = DSM 23371</name>
    <dbReference type="NCBI Taxonomy" id="1203610"/>
    <lineage>
        <taxon>Bacteria</taxon>
        <taxon>Pseudomonadati</taxon>
        <taxon>Bacteroidota</taxon>
        <taxon>Bacteroidia</taxon>
        <taxon>Bacteroidales</taxon>
        <taxon>Tannerellaceae</taxon>
        <taxon>Parabacteroides</taxon>
    </lineage>
</organism>
<dbReference type="InterPro" id="IPR000683">
    <property type="entry name" value="Gfo/Idh/MocA-like_OxRdtase_N"/>
</dbReference>
<dbReference type="PANTHER" id="PTHR43377">
    <property type="entry name" value="BILIVERDIN REDUCTASE A"/>
    <property type="match status" value="1"/>
</dbReference>
<dbReference type="SUPFAM" id="SSF55347">
    <property type="entry name" value="Glyceraldehyde-3-phosphate dehydrogenase-like, C-terminal domain"/>
    <property type="match status" value="1"/>
</dbReference>
<evidence type="ECO:0000313" key="4">
    <source>
        <dbReference type="Proteomes" id="UP000033035"/>
    </source>
</evidence>
<evidence type="ECO:0000259" key="2">
    <source>
        <dbReference type="Pfam" id="PF02894"/>
    </source>
</evidence>
<gene>
    <name evidence="3" type="ORF">HMPREF1536_02920</name>
</gene>
<evidence type="ECO:0000259" key="1">
    <source>
        <dbReference type="Pfam" id="PF01408"/>
    </source>
</evidence>
<protein>
    <recommendedName>
        <fullName evidence="5">Tat (Twin-arginine translocation) pathway signal sequence</fullName>
    </recommendedName>
</protein>
<name>A0A0F5JC45_9BACT</name>
<dbReference type="RefSeq" id="WP_028728447.1">
    <property type="nucleotide sequence ID" value="NZ_AUAE01000031.1"/>
</dbReference>